<dbReference type="AlphaFoldDB" id="A0A541AXR8"/>
<protein>
    <submittedName>
        <fullName evidence="1">Uncharacterized protein</fullName>
    </submittedName>
</protein>
<dbReference type="EMBL" id="NBII01000013">
    <property type="protein sequence ID" value="TQF64860.1"/>
    <property type="molecule type" value="Genomic_DNA"/>
</dbReference>
<reference evidence="1 2" key="1">
    <citation type="journal article" date="2017" name="Mol. Ecol.">
        <title>Comparative and population genomic landscape of Phellinus noxius: A hypervariable fungus causing root rot in trees.</title>
        <authorList>
            <person name="Chung C.L."/>
            <person name="Lee T.J."/>
            <person name="Akiba M."/>
            <person name="Lee H.H."/>
            <person name="Kuo T.H."/>
            <person name="Liu D."/>
            <person name="Ke H.M."/>
            <person name="Yokoi T."/>
            <person name="Roa M.B."/>
            <person name="Lu M.J."/>
            <person name="Chang Y.Y."/>
            <person name="Ann P.J."/>
            <person name="Tsai J.N."/>
            <person name="Chen C.Y."/>
            <person name="Tzean S.S."/>
            <person name="Ota Y."/>
            <person name="Hattori T."/>
            <person name="Sahashi N."/>
            <person name="Liou R.F."/>
            <person name="Kikuchi T."/>
            <person name="Tsai I.J."/>
        </authorList>
    </citation>
    <scope>NUCLEOTIDE SEQUENCE [LARGE SCALE GENOMIC DNA]</scope>
    <source>
        <strain evidence="1 2">FFPRI411160</strain>
    </source>
</reference>
<accession>A0A541AXR8</accession>
<gene>
    <name evidence="1" type="ORF">PNOK_m000129</name>
</gene>
<sequence length="128" mass="15023">MSTTLSRVKDRKIGNGKYLYTLIMKYTLLKINTPFVPYNFTSALRRFFKLHSKDTIFSMEITGKKQITILPKCKIDLSNKKHVRFLIDHVINKIRENTPLEGCFLLIVMHNPGEIPPPFKDVYYPFNK</sequence>
<organism evidence="1 2">
    <name type="scientific">Pyrrhoderma noxium</name>
    <dbReference type="NCBI Taxonomy" id="2282107"/>
    <lineage>
        <taxon>Eukaryota</taxon>
        <taxon>Fungi</taxon>
        <taxon>Dikarya</taxon>
        <taxon>Basidiomycota</taxon>
        <taxon>Agaricomycotina</taxon>
        <taxon>Agaricomycetes</taxon>
        <taxon>Hymenochaetales</taxon>
        <taxon>Hymenochaetaceae</taxon>
        <taxon>Pyrrhoderma</taxon>
    </lineage>
</organism>
<evidence type="ECO:0000313" key="2">
    <source>
        <dbReference type="Proteomes" id="UP000217199"/>
    </source>
</evidence>
<proteinExistence type="predicted"/>
<keyword evidence="2" id="KW-1185">Reference proteome</keyword>
<comment type="caution">
    <text evidence="1">The sequence shown here is derived from an EMBL/GenBank/DDBJ whole genome shotgun (WGS) entry which is preliminary data.</text>
</comment>
<evidence type="ECO:0000313" key="1">
    <source>
        <dbReference type="EMBL" id="TQF64860.1"/>
    </source>
</evidence>
<dbReference type="Proteomes" id="UP000217199">
    <property type="component" value="Unassembled WGS sequence"/>
</dbReference>
<geneLocation type="mitochondrion" evidence="1"/>
<keyword evidence="1" id="KW-0496">Mitochondrion</keyword>
<dbReference type="InParanoid" id="A0A541AXR8"/>
<name>A0A541AXR8_9AGAM</name>